<dbReference type="OMA" id="SHPMFRA"/>
<feature type="region of interest" description="Disordered" evidence="1">
    <location>
        <begin position="233"/>
        <end position="254"/>
    </location>
</feature>
<dbReference type="eggNOG" id="ENOG502SIN6">
    <property type="taxonomic scope" value="Eukaryota"/>
</dbReference>
<feature type="compositionally biased region" description="Polar residues" evidence="1">
    <location>
        <begin position="239"/>
        <end position="249"/>
    </location>
</feature>
<dbReference type="KEGG" id="lma:LMJF_24_1000"/>
<feature type="compositionally biased region" description="Polar residues" evidence="1">
    <location>
        <begin position="162"/>
        <end position="174"/>
    </location>
</feature>
<feature type="region of interest" description="Disordered" evidence="1">
    <location>
        <begin position="141"/>
        <end position="190"/>
    </location>
</feature>
<dbReference type="InParanoid" id="Q4QAN3"/>
<dbReference type="RefSeq" id="XP_001683615.1">
    <property type="nucleotide sequence ID" value="XM_001683563.1"/>
</dbReference>
<organism evidence="2 3">
    <name type="scientific">Leishmania major</name>
    <dbReference type="NCBI Taxonomy" id="5664"/>
    <lineage>
        <taxon>Eukaryota</taxon>
        <taxon>Discoba</taxon>
        <taxon>Euglenozoa</taxon>
        <taxon>Kinetoplastea</taxon>
        <taxon>Metakinetoplastina</taxon>
        <taxon>Trypanosomatida</taxon>
        <taxon>Trypanosomatidae</taxon>
        <taxon>Leishmaniinae</taxon>
        <taxon>Leishmania</taxon>
    </lineage>
</organism>
<keyword evidence="3" id="KW-1185">Reference proteome</keyword>
<dbReference type="HOGENOM" id="CLU_497377_0_0_1"/>
<dbReference type="AlphaFoldDB" id="Q4QAN3"/>
<dbReference type="GeneID" id="5652265"/>
<dbReference type="Proteomes" id="UP000000542">
    <property type="component" value="Chromosome 24"/>
</dbReference>
<dbReference type="VEuPathDB" id="TriTrypDB:LMJFC_240016500"/>
<reference evidence="2 3" key="1">
    <citation type="journal article" date="2005" name="Science">
        <title>The genome of the kinetoplastid parasite, Leishmania major.</title>
        <authorList>
            <person name="Ivens A.C."/>
            <person name="Peacock C.S."/>
            <person name="Worthey E.A."/>
            <person name="Murphy L."/>
            <person name="Aggarwal G."/>
            <person name="Berriman M."/>
            <person name="Sisk E."/>
            <person name="Rajandream M.A."/>
            <person name="Adlem E."/>
            <person name="Aert R."/>
            <person name="Anupama A."/>
            <person name="Apostolou Z."/>
            <person name="Attipoe P."/>
            <person name="Bason N."/>
            <person name="Bauser C."/>
            <person name="Beck A."/>
            <person name="Beverley S.M."/>
            <person name="Bianchettin G."/>
            <person name="Borzym K."/>
            <person name="Bothe G."/>
            <person name="Bruschi C.V."/>
            <person name="Collins M."/>
            <person name="Cadag E."/>
            <person name="Ciarloni L."/>
            <person name="Clayton C."/>
            <person name="Coulson R.M."/>
            <person name="Cronin A."/>
            <person name="Cruz A.K."/>
            <person name="Davies R.M."/>
            <person name="De Gaudenzi J."/>
            <person name="Dobson D.E."/>
            <person name="Duesterhoeft A."/>
            <person name="Fazelina G."/>
            <person name="Fosker N."/>
            <person name="Frasch A.C."/>
            <person name="Fraser A."/>
            <person name="Fuchs M."/>
            <person name="Gabel C."/>
            <person name="Goble A."/>
            <person name="Goffeau A."/>
            <person name="Harris D."/>
            <person name="Hertz-Fowler C."/>
            <person name="Hilbert H."/>
            <person name="Horn D."/>
            <person name="Huang Y."/>
            <person name="Klages S."/>
            <person name="Knights A."/>
            <person name="Kube M."/>
            <person name="Larke N."/>
            <person name="Litvin L."/>
            <person name="Lord A."/>
            <person name="Louie T."/>
            <person name="Marra M."/>
            <person name="Masuy D."/>
            <person name="Matthews K."/>
            <person name="Michaeli S."/>
            <person name="Mottram J.C."/>
            <person name="Muller-Auer S."/>
            <person name="Munden H."/>
            <person name="Nelson S."/>
            <person name="Norbertczak H."/>
            <person name="Oliver K."/>
            <person name="O'neil S."/>
            <person name="Pentony M."/>
            <person name="Pohl T.M."/>
            <person name="Price C."/>
            <person name="Purnelle B."/>
            <person name="Quail M.A."/>
            <person name="Rabbinowitsch E."/>
            <person name="Reinhardt R."/>
            <person name="Rieger M."/>
            <person name="Rinta J."/>
            <person name="Robben J."/>
            <person name="Robertson L."/>
            <person name="Ruiz J.C."/>
            <person name="Rutter S."/>
            <person name="Saunders D."/>
            <person name="Schafer M."/>
            <person name="Schein J."/>
            <person name="Schwartz D.C."/>
            <person name="Seeger K."/>
            <person name="Seyler A."/>
            <person name="Sharp S."/>
            <person name="Shin H."/>
            <person name="Sivam D."/>
            <person name="Squares R."/>
            <person name="Squares S."/>
            <person name="Tosato V."/>
            <person name="Vogt C."/>
            <person name="Volckaert G."/>
            <person name="Wambutt R."/>
            <person name="Warren T."/>
            <person name="Wedler H."/>
            <person name="Woodward J."/>
            <person name="Zhou S."/>
            <person name="Zimmermann W."/>
            <person name="Smith D.F."/>
            <person name="Blackwell J.M."/>
            <person name="Stuart K.D."/>
            <person name="Barrell B."/>
            <person name="Myler P.J."/>
        </authorList>
    </citation>
    <scope>NUCLEOTIDE SEQUENCE [LARGE SCALE GENOMIC DNA]</scope>
    <source>
        <strain evidence="3">MHOM/IL/81/Friedlin</strain>
    </source>
</reference>
<sequence length="548" mass="57827">MKRRCDLLEVHSVAARPHKRGGTETTREHHFPLYSHPMFRAARHNANAVQDAVAEQSDRVDPGALDAALENMVTQLVEQRLSRHEAEGDTSPTLAKKNFIVTESELLALLAEATHATPLSPRPQQPPSAFPPSRPEAIAALAAAAAASSPPPQQGPFIPNQGYHTTHPPLQSNGDAERRAGPPPRTQASLFSGAASALGGDEPDELNVVSVGALQQAALRSLGHMDEQAAPRLPPLSESVASTTSGPTTKQRHPPTMPLYSLLPCLVASPGLTAASVLPAIVSSSLNPSPSSVTFREMDRCPGTGTGLVAQQSVDAQQLHQVPDAVFAAMDVLMDGNNCCMRRRKRLVATNGNKAESLSLNPRCLPGSGGGASGGSCFAFGCGSKGASLNRMYVPVAQNTLPAPPPPRTASEAKARRILEGQRRKQRLHDQQQHLVSNSFSLAGGGNTAPLSSSLVEFRSDTTSLPTEPFRWRHIDRSGSRTHSSAHPAPLPAASSVSRSAAVVVGTASTLPLTQEASLTFTLRDIAGEPVYMQAISAANRCWPASLI</sequence>
<gene>
    <name evidence="2" type="ORF">LMJF_24_1000</name>
</gene>
<dbReference type="VEuPathDB" id="TriTrypDB:LMJLV39_240015800"/>
<dbReference type="EMBL" id="FR796420">
    <property type="protein sequence ID" value="CAJ04644.1"/>
    <property type="molecule type" value="Genomic_DNA"/>
</dbReference>
<protein>
    <submittedName>
        <fullName evidence="2">Uncharacterized protein</fullName>
    </submittedName>
</protein>
<feature type="region of interest" description="Disordered" evidence="1">
    <location>
        <begin position="477"/>
        <end position="497"/>
    </location>
</feature>
<reference evidence="2 3" key="2">
    <citation type="journal article" date="2011" name="Genome Res.">
        <title>Chromosome and gene copy number variation allow major structural change between species and strains of Leishmania.</title>
        <authorList>
            <person name="Rogers M.B."/>
            <person name="Hilley J.D."/>
            <person name="Dickens N.J."/>
            <person name="Wilkes J."/>
            <person name="Bates P.A."/>
            <person name="Depledge D.P."/>
            <person name="Harris D."/>
            <person name="Her Y."/>
            <person name="Herzyk P."/>
            <person name="Imamura H."/>
            <person name="Otto T.D."/>
            <person name="Sanders M."/>
            <person name="Seeger K."/>
            <person name="Dujardin J.C."/>
            <person name="Berriman M."/>
            <person name="Smith D.F."/>
            <person name="Hertz-Fowler C."/>
            <person name="Mottram J.C."/>
        </authorList>
    </citation>
    <scope>NUCLEOTIDE SEQUENCE [LARGE SCALE GENOMIC DNA]</scope>
    <source>
        <strain evidence="3">MHOM/IL/81/Friedlin</strain>
    </source>
</reference>
<evidence type="ECO:0000313" key="3">
    <source>
        <dbReference type="Proteomes" id="UP000000542"/>
    </source>
</evidence>
<evidence type="ECO:0000256" key="1">
    <source>
        <dbReference type="SAM" id="MobiDB-lite"/>
    </source>
</evidence>
<feature type="compositionally biased region" description="Low complexity" evidence="1">
    <location>
        <begin position="485"/>
        <end position="497"/>
    </location>
</feature>
<proteinExistence type="predicted"/>
<dbReference type="VEuPathDB" id="TriTrypDB:LMJSD75_240015300"/>
<name>Q4QAN3_LEIMA</name>
<dbReference type="VEuPathDB" id="TriTrypDB:LmjF.24.1000"/>
<accession>Q4QAN3</accession>
<evidence type="ECO:0000313" key="2">
    <source>
        <dbReference type="EMBL" id="CAJ04644.1"/>
    </source>
</evidence>